<comment type="similarity">
    <text evidence="1">Belongs to the LOR family.</text>
</comment>
<dbReference type="Proteomes" id="UP000070442">
    <property type="component" value="Unassembled WGS sequence"/>
</dbReference>
<dbReference type="Pfam" id="PF04525">
    <property type="entry name" value="LOR"/>
    <property type="match status" value="1"/>
</dbReference>
<evidence type="ECO:0008006" key="4">
    <source>
        <dbReference type="Google" id="ProtNLM"/>
    </source>
</evidence>
<dbReference type="InterPro" id="IPR007612">
    <property type="entry name" value="LOR"/>
</dbReference>
<protein>
    <recommendedName>
        <fullName evidence="4">Tubby C 2</fullName>
    </recommendedName>
</protein>
<reference evidence="3" key="1">
    <citation type="submission" date="2016-01" db="EMBL/GenBank/DDBJ databases">
        <authorList>
            <person name="Mitreva M."/>
            <person name="Pepin K.H."/>
            <person name="Mihindukulasuriya K.A."/>
            <person name="Fulton R."/>
            <person name="Fronick C."/>
            <person name="O'Laughlin M."/>
            <person name="Miner T."/>
            <person name="Herter B."/>
            <person name="Rosa B.A."/>
            <person name="Cordes M."/>
            <person name="Tomlinson C."/>
            <person name="Wollam A."/>
            <person name="Palsikar V.B."/>
            <person name="Mardis E.R."/>
            <person name="Wilson R.K."/>
        </authorList>
    </citation>
    <scope>NUCLEOTIDE SEQUENCE [LARGE SCALE GENOMIC DNA]</scope>
    <source>
        <strain evidence="3">DNF00729</strain>
    </source>
</reference>
<dbReference type="PATRIC" id="fig|755172.3.peg.409"/>
<accession>A0A134AJ56</accession>
<organism evidence="2 3">
    <name type="scientific">Aedoeadaptatus coxii</name>
    <dbReference type="NCBI Taxonomy" id="755172"/>
    <lineage>
        <taxon>Bacteria</taxon>
        <taxon>Bacillati</taxon>
        <taxon>Bacillota</taxon>
        <taxon>Tissierellia</taxon>
        <taxon>Tissierellales</taxon>
        <taxon>Peptoniphilaceae</taxon>
        <taxon>Aedoeadaptatus</taxon>
    </lineage>
</organism>
<dbReference type="STRING" id="755172.HMPREF1863_00428"/>
<evidence type="ECO:0000313" key="3">
    <source>
        <dbReference type="Proteomes" id="UP000070442"/>
    </source>
</evidence>
<proteinExistence type="inferred from homology"/>
<comment type="caution">
    <text evidence="2">The sequence shown here is derived from an EMBL/GenBank/DDBJ whole genome shotgun (WGS) entry which is preliminary data.</text>
</comment>
<dbReference type="OrthoDB" id="652307at2"/>
<dbReference type="Gene3D" id="2.40.160.200">
    <property type="entry name" value="LURP1-related"/>
    <property type="match status" value="1"/>
</dbReference>
<evidence type="ECO:0000256" key="1">
    <source>
        <dbReference type="ARBA" id="ARBA00005437"/>
    </source>
</evidence>
<dbReference type="SUPFAM" id="SSF54518">
    <property type="entry name" value="Tubby C-terminal domain-like"/>
    <property type="match status" value="1"/>
</dbReference>
<evidence type="ECO:0000313" key="2">
    <source>
        <dbReference type="EMBL" id="KXB67766.1"/>
    </source>
</evidence>
<sequence length="162" mass="18723">MKTLYAKQKVFKLEDHYPITDGDEQAVYQVDQNLKIFGYEVHVSHADGTPAFVVTQELMHFLPTFHVDFENGERMTIKSRISFLKKKIDVEYSDSNLLITGDVWDWDFAIQEGEREVASVTRKFLTWGDTFTLEIFDDDYSDVAVAAMIVIDRLLDIEESAN</sequence>
<dbReference type="RefSeq" id="WP_068366915.1">
    <property type="nucleotide sequence ID" value="NZ_CAMYBE010000027.1"/>
</dbReference>
<dbReference type="InterPro" id="IPR038595">
    <property type="entry name" value="LOR_sf"/>
</dbReference>
<name>A0A134AJ56_9FIRM</name>
<dbReference type="EMBL" id="LSDG01000013">
    <property type="protein sequence ID" value="KXB67766.1"/>
    <property type="molecule type" value="Genomic_DNA"/>
</dbReference>
<keyword evidence="3" id="KW-1185">Reference proteome</keyword>
<gene>
    <name evidence="2" type="ORF">HMPREF1863_00428</name>
</gene>
<dbReference type="InterPro" id="IPR025659">
    <property type="entry name" value="Tubby-like_C"/>
</dbReference>
<dbReference type="AlphaFoldDB" id="A0A134AJ56"/>